<dbReference type="InterPro" id="IPR035093">
    <property type="entry name" value="RelE/ParE_toxin_dom_sf"/>
</dbReference>
<dbReference type="GO" id="GO:0006402">
    <property type="term" value="P:mRNA catabolic process"/>
    <property type="evidence" value="ECO:0007669"/>
    <property type="project" value="TreeGrafter"/>
</dbReference>
<sequence>MLDIVQTPAFVKNYKKLQKKHYDVLKLKTVITHIVNRDEDILKTRYSDHALTGNWRGYRELHIEKNWLLVYIIIDKELTLVLIRTGSHDDIFKRNNHWQLF</sequence>
<dbReference type="Pfam" id="PF15738">
    <property type="entry name" value="YafQ_toxin"/>
    <property type="match status" value="1"/>
</dbReference>
<evidence type="ECO:0000313" key="3">
    <source>
        <dbReference type="EMBL" id="KRK79096.1"/>
    </source>
</evidence>
<evidence type="ECO:0000313" key="4">
    <source>
        <dbReference type="Proteomes" id="UP000051248"/>
    </source>
</evidence>
<dbReference type="InterPro" id="IPR004386">
    <property type="entry name" value="Toxin_YafQ-like"/>
</dbReference>
<keyword evidence="4" id="KW-1185">Reference proteome</keyword>
<dbReference type="PANTHER" id="PTHR40588">
    <property type="entry name" value="MRNA INTERFERASE TOXIN YAFQ"/>
    <property type="match status" value="1"/>
</dbReference>
<dbReference type="Proteomes" id="UP000051248">
    <property type="component" value="Unassembled WGS sequence"/>
</dbReference>
<dbReference type="GO" id="GO:0006415">
    <property type="term" value="P:translational termination"/>
    <property type="evidence" value="ECO:0007669"/>
    <property type="project" value="TreeGrafter"/>
</dbReference>
<comment type="caution">
    <text evidence="3">The sequence shown here is derived from an EMBL/GenBank/DDBJ whole genome shotgun (WGS) entry which is preliminary data.</text>
</comment>
<dbReference type="Gene3D" id="3.30.2310.20">
    <property type="entry name" value="RelE-like"/>
    <property type="match status" value="1"/>
</dbReference>
<dbReference type="PIRSF" id="PIRSF006156">
    <property type="entry name" value="YafQ"/>
    <property type="match status" value="1"/>
</dbReference>
<protein>
    <recommendedName>
        <fullName evidence="5">Addiction module toxin RelE</fullName>
    </recommendedName>
</protein>
<dbReference type="PANTHER" id="PTHR40588:SF1">
    <property type="entry name" value="MRNA INTERFERASE TOXIN YAFQ"/>
    <property type="match status" value="1"/>
</dbReference>
<dbReference type="RefSeq" id="WP_025024623.1">
    <property type="nucleotide sequence ID" value="NZ_AZDZ01000019.1"/>
</dbReference>
<dbReference type="InterPro" id="IPR007712">
    <property type="entry name" value="RelE/ParE_toxin"/>
</dbReference>
<name>A0A0R1K749_9LACO</name>
<dbReference type="GO" id="GO:0004521">
    <property type="term" value="F:RNA endonuclease activity"/>
    <property type="evidence" value="ECO:0007669"/>
    <property type="project" value="TreeGrafter"/>
</dbReference>
<dbReference type="OrthoDB" id="7030467at2"/>
<dbReference type="NCBIfam" id="TIGR02385">
    <property type="entry name" value="RelE_StbE"/>
    <property type="match status" value="1"/>
</dbReference>
<gene>
    <name evidence="3" type="ORF">FD03_GL001459</name>
</gene>
<evidence type="ECO:0000256" key="2">
    <source>
        <dbReference type="PIRSR" id="PIRSR006156-1"/>
    </source>
</evidence>
<proteinExistence type="predicted"/>
<dbReference type="EMBL" id="AZDZ01000019">
    <property type="protein sequence ID" value="KRK79096.1"/>
    <property type="molecule type" value="Genomic_DNA"/>
</dbReference>
<keyword evidence="1" id="KW-1277">Toxin-antitoxin system</keyword>
<dbReference type="PATRIC" id="fig|1423775.4.peg.1487"/>
<evidence type="ECO:0008006" key="5">
    <source>
        <dbReference type="Google" id="ProtNLM"/>
    </source>
</evidence>
<reference evidence="3 4" key="1">
    <citation type="journal article" date="2015" name="Genome Announc.">
        <title>Expanding the biotechnology potential of lactobacilli through comparative genomics of 213 strains and associated genera.</title>
        <authorList>
            <person name="Sun Z."/>
            <person name="Harris H.M."/>
            <person name="McCann A."/>
            <person name="Guo C."/>
            <person name="Argimon S."/>
            <person name="Zhang W."/>
            <person name="Yang X."/>
            <person name="Jeffery I.B."/>
            <person name="Cooney J.C."/>
            <person name="Kagawa T.F."/>
            <person name="Liu W."/>
            <person name="Song Y."/>
            <person name="Salvetti E."/>
            <person name="Wrobel A."/>
            <person name="Rasinkangas P."/>
            <person name="Parkhill J."/>
            <person name="Rea M.C."/>
            <person name="O'Sullivan O."/>
            <person name="Ritari J."/>
            <person name="Douillard F.P."/>
            <person name="Paul Ross R."/>
            <person name="Yang R."/>
            <person name="Briner A.E."/>
            <person name="Felis G.E."/>
            <person name="de Vos W.M."/>
            <person name="Barrangou R."/>
            <person name="Klaenhammer T.R."/>
            <person name="Caufield P.W."/>
            <person name="Cui Y."/>
            <person name="Zhang H."/>
            <person name="O'Toole P.W."/>
        </authorList>
    </citation>
    <scope>NUCLEOTIDE SEQUENCE [LARGE SCALE GENOMIC DNA]</scope>
    <source>
        <strain evidence="3 4">DSM 19682</strain>
    </source>
</reference>
<evidence type="ECO:0000256" key="1">
    <source>
        <dbReference type="ARBA" id="ARBA00022649"/>
    </source>
</evidence>
<feature type="active site" description="Proton donor" evidence="2">
    <location>
        <position position="88"/>
    </location>
</feature>
<dbReference type="eggNOG" id="COG3041">
    <property type="taxonomic scope" value="Bacteria"/>
</dbReference>
<organism evidence="3 4">
    <name type="scientific">Companilactobacillus nodensis DSM 19682 = JCM 14932 = NBRC 107160</name>
    <dbReference type="NCBI Taxonomy" id="1423775"/>
    <lineage>
        <taxon>Bacteria</taxon>
        <taxon>Bacillati</taxon>
        <taxon>Bacillota</taxon>
        <taxon>Bacilli</taxon>
        <taxon>Lactobacillales</taxon>
        <taxon>Lactobacillaceae</taxon>
        <taxon>Companilactobacillus</taxon>
    </lineage>
</organism>
<accession>A0A0R1K749</accession>
<dbReference type="SUPFAM" id="SSF143011">
    <property type="entry name" value="RelE-like"/>
    <property type="match status" value="1"/>
</dbReference>
<dbReference type="STRING" id="1423775.FD03_GL001459"/>
<dbReference type="AlphaFoldDB" id="A0A0R1K749"/>